<sequence length="433" mass="50029">MSFRLSQENVTELSSTHEGQCQPPIRYTLHREDFVEALQKQESNSVLEHLTSVDGLPLSAFLRRVVFVPKSMKADVLLTEKLLNETLGRVTCDTPCDKDINFLEKVESLHTLCKVSANERLIPQFIEWMKTNSERLNDALASCLLLECQELAQECCFTIAILSRRLHFSMRRGAEVLIDTLIRLMSRALIPREKNITAYREARQIHEERESIKKSLVIFHPPPLTYNYCEISHRLIGVIYYTLADVLFSIPLPELIRFFTFRIFRRREMARLLLFQILDSLVTNLSEIQEEAEKLAAKAEVLGMYDENIWRLLPSVLYMDILRAFSEINIANREYPNTVLNVLRAQATLKYPLMDEKTLANVQNYWEQNPFFDVTMERVPRLSFNLLPAEKAAAKSLEVKKDSASGSLHTSNELPEMGLSLHHTRPTLIMKNL</sequence>
<gene>
    <name evidence="1" type="ORF">EGR_01960</name>
</gene>
<dbReference type="CTD" id="36337675"/>
<evidence type="ECO:0000313" key="1">
    <source>
        <dbReference type="EMBL" id="EUB63156.1"/>
    </source>
</evidence>
<proteinExistence type="predicted"/>
<accession>W6UR55</accession>
<name>W6UR55_ECHGR</name>
<dbReference type="Proteomes" id="UP000019149">
    <property type="component" value="Unassembled WGS sequence"/>
</dbReference>
<dbReference type="GeneID" id="36337675"/>
<dbReference type="EMBL" id="APAU02000008">
    <property type="protein sequence ID" value="EUB63156.1"/>
    <property type="molecule type" value="Genomic_DNA"/>
</dbReference>
<comment type="caution">
    <text evidence="1">The sequence shown here is derived from an EMBL/GenBank/DDBJ whole genome shotgun (WGS) entry which is preliminary data.</text>
</comment>
<keyword evidence="2" id="KW-1185">Reference proteome</keyword>
<reference evidence="1 2" key="1">
    <citation type="journal article" date="2013" name="Nat. Genet.">
        <title>The genome of the hydatid tapeworm Echinococcus granulosus.</title>
        <authorList>
            <person name="Zheng H."/>
            <person name="Zhang W."/>
            <person name="Zhang L."/>
            <person name="Zhang Z."/>
            <person name="Li J."/>
            <person name="Lu G."/>
            <person name="Zhu Y."/>
            <person name="Wang Y."/>
            <person name="Huang Y."/>
            <person name="Liu J."/>
            <person name="Kang H."/>
            <person name="Chen J."/>
            <person name="Wang L."/>
            <person name="Chen A."/>
            <person name="Yu S."/>
            <person name="Gao Z."/>
            <person name="Jin L."/>
            <person name="Gu W."/>
            <person name="Wang Z."/>
            <person name="Zhao L."/>
            <person name="Shi B."/>
            <person name="Wen H."/>
            <person name="Lin R."/>
            <person name="Jones M.K."/>
            <person name="Brejova B."/>
            <person name="Vinar T."/>
            <person name="Zhao G."/>
            <person name="McManus D.P."/>
            <person name="Chen Z."/>
            <person name="Zhou Y."/>
            <person name="Wang S."/>
        </authorList>
    </citation>
    <scope>NUCLEOTIDE SEQUENCE [LARGE SCALE GENOMIC DNA]</scope>
</reference>
<dbReference type="RefSeq" id="XP_024354352.1">
    <property type="nucleotide sequence ID" value="XM_024491209.1"/>
</dbReference>
<evidence type="ECO:0000313" key="2">
    <source>
        <dbReference type="Proteomes" id="UP000019149"/>
    </source>
</evidence>
<dbReference type="KEGG" id="egl:EGR_01960"/>
<dbReference type="AlphaFoldDB" id="W6UR55"/>
<dbReference type="OrthoDB" id="6231986at2759"/>
<organism evidence="1 2">
    <name type="scientific">Echinococcus granulosus</name>
    <name type="common">Hydatid tapeworm</name>
    <dbReference type="NCBI Taxonomy" id="6210"/>
    <lineage>
        <taxon>Eukaryota</taxon>
        <taxon>Metazoa</taxon>
        <taxon>Spiralia</taxon>
        <taxon>Lophotrochozoa</taxon>
        <taxon>Platyhelminthes</taxon>
        <taxon>Cestoda</taxon>
        <taxon>Eucestoda</taxon>
        <taxon>Cyclophyllidea</taxon>
        <taxon>Taeniidae</taxon>
        <taxon>Echinococcus</taxon>
        <taxon>Echinococcus granulosus group</taxon>
    </lineage>
</organism>
<protein>
    <submittedName>
        <fullName evidence="1">Uncharacterized protein</fullName>
    </submittedName>
</protein>